<keyword evidence="1" id="KW-0408">Iron</keyword>
<evidence type="ECO:0000256" key="1">
    <source>
        <dbReference type="RuleBase" id="RU364037"/>
    </source>
</evidence>
<dbReference type="AlphaFoldDB" id="A0A1H8KD01"/>
<keyword evidence="1" id="KW-0804">Transcription</keyword>
<dbReference type="GO" id="GO:0008270">
    <property type="term" value="F:zinc ion binding"/>
    <property type="evidence" value="ECO:0007669"/>
    <property type="project" value="TreeGrafter"/>
</dbReference>
<dbReference type="GO" id="GO:0005737">
    <property type="term" value="C:cytoplasm"/>
    <property type="evidence" value="ECO:0007669"/>
    <property type="project" value="UniProtKB-SubCell"/>
</dbReference>
<dbReference type="SUPFAM" id="SSF46785">
    <property type="entry name" value="Winged helix' DNA-binding domain"/>
    <property type="match status" value="1"/>
</dbReference>
<organism evidence="2 3">
    <name type="scientific">Brachymonas denitrificans DSM 15123</name>
    <dbReference type="NCBI Taxonomy" id="1121117"/>
    <lineage>
        <taxon>Bacteria</taxon>
        <taxon>Pseudomonadati</taxon>
        <taxon>Pseudomonadota</taxon>
        <taxon>Betaproteobacteria</taxon>
        <taxon>Burkholderiales</taxon>
        <taxon>Comamonadaceae</taxon>
        <taxon>Brachymonas</taxon>
    </lineage>
</organism>
<keyword evidence="1" id="KW-0862">Zinc</keyword>
<dbReference type="EMBL" id="FOCW01000010">
    <property type="protein sequence ID" value="SEN90863.1"/>
    <property type="molecule type" value="Genomic_DNA"/>
</dbReference>
<keyword evidence="1" id="KW-0963">Cytoplasm</keyword>
<gene>
    <name evidence="1" type="primary">fur</name>
    <name evidence="2" type="ORF">SAMN02745977_02320</name>
</gene>
<dbReference type="Pfam" id="PF01475">
    <property type="entry name" value="FUR"/>
    <property type="match status" value="1"/>
</dbReference>
<dbReference type="GO" id="GO:1900376">
    <property type="term" value="P:regulation of secondary metabolite biosynthetic process"/>
    <property type="evidence" value="ECO:0007669"/>
    <property type="project" value="TreeGrafter"/>
</dbReference>
<comment type="subunit">
    <text evidence="1">Homodimer.</text>
</comment>
<evidence type="ECO:0000313" key="2">
    <source>
        <dbReference type="EMBL" id="SEN90863.1"/>
    </source>
</evidence>
<dbReference type="GO" id="GO:0003700">
    <property type="term" value="F:DNA-binding transcription factor activity"/>
    <property type="evidence" value="ECO:0007669"/>
    <property type="project" value="UniProtKB-UniRule"/>
</dbReference>
<name>A0A1H8KD01_9BURK</name>
<keyword evidence="1" id="KW-0678">Repressor</keyword>
<proteinExistence type="inferred from homology"/>
<dbReference type="Proteomes" id="UP000199531">
    <property type="component" value="Unassembled WGS sequence"/>
</dbReference>
<reference evidence="2 3" key="1">
    <citation type="submission" date="2016-10" db="EMBL/GenBank/DDBJ databases">
        <authorList>
            <person name="de Groot N.N."/>
        </authorList>
    </citation>
    <scope>NUCLEOTIDE SEQUENCE [LARGE SCALE GENOMIC DNA]</scope>
    <source>
        <strain evidence="2 3">DSM 15123</strain>
    </source>
</reference>
<dbReference type="InterPro" id="IPR036388">
    <property type="entry name" value="WH-like_DNA-bd_sf"/>
</dbReference>
<keyword evidence="1" id="KW-0479">Metal-binding</keyword>
<dbReference type="InterPro" id="IPR036390">
    <property type="entry name" value="WH_DNA-bd_sf"/>
</dbReference>
<dbReference type="InterPro" id="IPR002481">
    <property type="entry name" value="FUR"/>
</dbReference>
<keyword evidence="1" id="KW-0238">DNA-binding</keyword>
<comment type="similarity">
    <text evidence="1">Belongs to the Fur family.</text>
</comment>
<dbReference type="CDD" id="cd07153">
    <property type="entry name" value="Fur_like"/>
    <property type="match status" value="1"/>
</dbReference>
<evidence type="ECO:0000313" key="3">
    <source>
        <dbReference type="Proteomes" id="UP000199531"/>
    </source>
</evidence>
<protein>
    <recommendedName>
        <fullName evidence="1">Ferric uptake regulation protein</fullName>
    </recommendedName>
</protein>
<dbReference type="PANTHER" id="PTHR33202:SF7">
    <property type="entry name" value="FERRIC UPTAKE REGULATION PROTEIN"/>
    <property type="match status" value="1"/>
</dbReference>
<keyword evidence="3" id="KW-1185">Reference proteome</keyword>
<keyword evidence="1" id="KW-0805">Transcription regulation</keyword>
<dbReference type="Gene3D" id="1.10.10.10">
    <property type="entry name" value="Winged helix-like DNA-binding domain superfamily/Winged helix DNA-binding domain"/>
    <property type="match status" value="1"/>
</dbReference>
<sequence>MSDRIVMGPAGRDMLESAGIQPTRQRCLMAQLLLERPVHMTAEDVLERMRQSHDPISRATVYNTLELFVRHGLLKELQVEGSATVYDSNTEPHHHLFHEDSGKVSDLPHSMSLSVLGLDALNDVEVCGVEVMVRVRPKAEKGLQPA</sequence>
<dbReference type="PANTHER" id="PTHR33202">
    <property type="entry name" value="ZINC UPTAKE REGULATION PROTEIN"/>
    <property type="match status" value="1"/>
</dbReference>
<dbReference type="GO" id="GO:0045892">
    <property type="term" value="P:negative regulation of DNA-templated transcription"/>
    <property type="evidence" value="ECO:0007669"/>
    <property type="project" value="TreeGrafter"/>
</dbReference>
<dbReference type="STRING" id="1121117.SAMN02745977_02320"/>
<accession>A0A1H8KD01</accession>
<dbReference type="RefSeq" id="WP_234970132.1">
    <property type="nucleotide sequence ID" value="NZ_FOCW01000010.1"/>
</dbReference>
<dbReference type="GO" id="GO:0000976">
    <property type="term" value="F:transcription cis-regulatory region binding"/>
    <property type="evidence" value="ECO:0007669"/>
    <property type="project" value="TreeGrafter"/>
</dbReference>
<comment type="subcellular location">
    <subcellularLocation>
        <location evidence="1">Cytoplasm</location>
    </subcellularLocation>
</comment>